<evidence type="ECO:0000313" key="8">
    <source>
        <dbReference type="Proteomes" id="UP001595530"/>
    </source>
</evidence>
<feature type="domain" description="Carbohydrate kinase PfkB" evidence="6">
    <location>
        <begin position="2"/>
        <end position="302"/>
    </location>
</feature>
<reference evidence="8" key="1">
    <citation type="journal article" date="2019" name="Int. J. Syst. Evol. Microbiol.">
        <title>The Global Catalogue of Microorganisms (GCM) 10K type strain sequencing project: providing services to taxonomists for standard genome sequencing and annotation.</title>
        <authorList>
            <consortium name="The Broad Institute Genomics Platform"/>
            <consortium name="The Broad Institute Genome Sequencing Center for Infectious Disease"/>
            <person name="Wu L."/>
            <person name="Ma J."/>
        </authorList>
    </citation>
    <scope>NUCLEOTIDE SEQUENCE [LARGE SCALE GENOMIC DNA]</scope>
    <source>
        <strain evidence="8">KCTC 42986</strain>
    </source>
</reference>
<evidence type="ECO:0000256" key="1">
    <source>
        <dbReference type="ARBA" id="ARBA00010688"/>
    </source>
</evidence>
<dbReference type="InterPro" id="IPR011611">
    <property type="entry name" value="PfkB_dom"/>
</dbReference>
<dbReference type="EMBL" id="JBHRTP010000066">
    <property type="protein sequence ID" value="MFC3110031.1"/>
    <property type="molecule type" value="Genomic_DNA"/>
</dbReference>
<keyword evidence="8" id="KW-1185">Reference proteome</keyword>
<dbReference type="GO" id="GO:0016301">
    <property type="term" value="F:kinase activity"/>
    <property type="evidence" value="ECO:0007669"/>
    <property type="project" value="UniProtKB-KW"/>
</dbReference>
<sequence length="322" mass="33655">MIATIGEALVDLIEQADGRFEACLGGSVCNFTQALAMQGVPTTYLNPLSHDKFGTRFSELLLKKGVSLGAGNRSSCPTSLAIVSLDEQGSPTYAFHRESVADRDITADLLIAGLPVPCALLHTGGLTLVPADLDKILTTIGTATSRGTLISIDANLRPMAVKQHANYIAGVKRALQQSHIVKVSDEDLELLGLGSATLEELSAALFAESSVQLIALTRGAAGAALLTRHCQVEMAAPADLDVVDTVGAGDCFHAGLIAYLQRAGKLGSAGALEQLDRDFLQSALQHAVAAASLNIARAGCDPATWEETIQFKNCHAVANDVL</sequence>
<dbReference type="InterPro" id="IPR050306">
    <property type="entry name" value="PfkB_Carbo_kinase"/>
</dbReference>
<evidence type="ECO:0000256" key="2">
    <source>
        <dbReference type="ARBA" id="ARBA00022679"/>
    </source>
</evidence>
<accession>A0ABV7F6W8</accession>
<keyword evidence="2" id="KW-0808">Transferase</keyword>
<keyword evidence="4 7" id="KW-0418">Kinase</keyword>
<dbReference type="InterPro" id="IPR029056">
    <property type="entry name" value="Ribokinase-like"/>
</dbReference>
<gene>
    <name evidence="7" type="ORF">ACFOFO_19035</name>
</gene>
<dbReference type="Pfam" id="PF00294">
    <property type="entry name" value="PfkB"/>
    <property type="match status" value="1"/>
</dbReference>
<dbReference type="PROSITE" id="PS00584">
    <property type="entry name" value="PFKB_KINASES_2"/>
    <property type="match status" value="1"/>
</dbReference>
<evidence type="ECO:0000256" key="4">
    <source>
        <dbReference type="ARBA" id="ARBA00022777"/>
    </source>
</evidence>
<evidence type="ECO:0000259" key="6">
    <source>
        <dbReference type="Pfam" id="PF00294"/>
    </source>
</evidence>
<evidence type="ECO:0000256" key="5">
    <source>
        <dbReference type="ARBA" id="ARBA00022840"/>
    </source>
</evidence>
<dbReference type="SUPFAM" id="SSF53613">
    <property type="entry name" value="Ribokinase-like"/>
    <property type="match status" value="1"/>
</dbReference>
<dbReference type="InterPro" id="IPR002173">
    <property type="entry name" value="Carboh/pur_kinase_PfkB_CS"/>
</dbReference>
<evidence type="ECO:0000313" key="7">
    <source>
        <dbReference type="EMBL" id="MFC3110031.1"/>
    </source>
</evidence>
<name>A0ABV7F6W8_9BURK</name>
<protein>
    <submittedName>
        <fullName evidence="7">PfkB family carbohydrate kinase</fullName>
    </submittedName>
</protein>
<comment type="similarity">
    <text evidence="1">Belongs to the carbohydrate kinase PfkB family.</text>
</comment>
<dbReference type="Proteomes" id="UP001595530">
    <property type="component" value="Unassembled WGS sequence"/>
</dbReference>
<organism evidence="7 8">
    <name type="scientific">Undibacterium arcticum</name>
    <dbReference type="NCBI Taxonomy" id="1762892"/>
    <lineage>
        <taxon>Bacteria</taxon>
        <taxon>Pseudomonadati</taxon>
        <taxon>Pseudomonadota</taxon>
        <taxon>Betaproteobacteria</taxon>
        <taxon>Burkholderiales</taxon>
        <taxon>Oxalobacteraceae</taxon>
        <taxon>Undibacterium</taxon>
    </lineage>
</organism>
<keyword evidence="5" id="KW-0067">ATP-binding</keyword>
<dbReference type="PANTHER" id="PTHR43085:SF1">
    <property type="entry name" value="PSEUDOURIDINE KINASE-RELATED"/>
    <property type="match status" value="1"/>
</dbReference>
<keyword evidence="3" id="KW-0547">Nucleotide-binding</keyword>
<dbReference type="PANTHER" id="PTHR43085">
    <property type="entry name" value="HEXOKINASE FAMILY MEMBER"/>
    <property type="match status" value="1"/>
</dbReference>
<dbReference type="RefSeq" id="WP_390332427.1">
    <property type="nucleotide sequence ID" value="NZ_JBHRTP010000066.1"/>
</dbReference>
<comment type="caution">
    <text evidence="7">The sequence shown here is derived from an EMBL/GenBank/DDBJ whole genome shotgun (WGS) entry which is preliminary data.</text>
</comment>
<proteinExistence type="inferred from homology"/>
<dbReference type="Gene3D" id="3.40.1190.20">
    <property type="match status" value="1"/>
</dbReference>
<evidence type="ECO:0000256" key="3">
    <source>
        <dbReference type="ARBA" id="ARBA00022741"/>
    </source>
</evidence>